<dbReference type="RefSeq" id="WP_234860295.1">
    <property type="nucleotide sequence ID" value="NZ_JAKEVZ010000002.1"/>
</dbReference>
<evidence type="ECO:0000313" key="2">
    <source>
        <dbReference type="Proteomes" id="UP001201449"/>
    </source>
</evidence>
<protein>
    <recommendedName>
        <fullName evidence="3">Immunity protein 26</fullName>
    </recommendedName>
</protein>
<keyword evidence="2" id="KW-1185">Reference proteome</keyword>
<sequence>MIDFAKIFLLSDGDRRGAFRAQNSNELLTKEFLFGTEDDGVKVDFCWLQGSKFYDFIATGYSGVYLVSERVCSILQVSRYIGFSLRPIILEDKKKQVVDGYRLLSVVCEVGPIINEKSIKKIMPPRVPWADPYEAYVGLYFDPSTWDGSHFFHPAGTSLIYVVEEVKQLFEENQVSNCRFDKIVDLENYAII</sequence>
<evidence type="ECO:0008006" key="3">
    <source>
        <dbReference type="Google" id="ProtNLM"/>
    </source>
</evidence>
<name>A0ABS9BS64_9BACT</name>
<accession>A0ABS9BS64</accession>
<evidence type="ECO:0000313" key="1">
    <source>
        <dbReference type="EMBL" id="MCF1750170.1"/>
    </source>
</evidence>
<dbReference type="Proteomes" id="UP001201449">
    <property type="component" value="Unassembled WGS sequence"/>
</dbReference>
<organism evidence="1 2">
    <name type="scientific">Mariniradius sediminis</name>
    <dbReference type="NCBI Taxonomy" id="2909237"/>
    <lineage>
        <taxon>Bacteria</taxon>
        <taxon>Pseudomonadati</taxon>
        <taxon>Bacteroidota</taxon>
        <taxon>Cytophagia</taxon>
        <taxon>Cytophagales</taxon>
        <taxon>Cyclobacteriaceae</taxon>
        <taxon>Mariniradius</taxon>
    </lineage>
</organism>
<comment type="caution">
    <text evidence="1">The sequence shown here is derived from an EMBL/GenBank/DDBJ whole genome shotgun (WGS) entry which is preliminary data.</text>
</comment>
<dbReference type="EMBL" id="JAKEVZ010000002">
    <property type="protein sequence ID" value="MCF1750170.1"/>
    <property type="molecule type" value="Genomic_DNA"/>
</dbReference>
<reference evidence="1 2" key="1">
    <citation type="submission" date="2022-01" db="EMBL/GenBank/DDBJ databases">
        <title>Mariniradius saccharolyticus sp. nov., isolated from sediment of a river.</title>
        <authorList>
            <person name="Liu H."/>
        </authorList>
    </citation>
    <scope>NUCLEOTIDE SEQUENCE [LARGE SCALE GENOMIC DNA]</scope>
    <source>
        <strain evidence="1 2">RY-2</strain>
    </source>
</reference>
<proteinExistence type="predicted"/>
<gene>
    <name evidence="1" type="ORF">L0U89_03735</name>
</gene>